<name>A0ABD1Q4M0_9LAMI</name>
<keyword evidence="3" id="KW-1185">Reference proteome</keyword>
<sequence length="148" mass="17361">MNYTYNRGRGRQIRGEGYHPAPRTPHQANKRRPNEQPPAVQPSVREINTIMDISHIGRESNNVQRFYIRMAKRPMHENYWVCREMKLFAPTITFRDEDEANNHYSHYNALVVLVVIAQNTIKHMLVDNKSLVNILFGNVINQIEVDHP</sequence>
<evidence type="ECO:0000313" key="2">
    <source>
        <dbReference type="EMBL" id="KAL2471138.1"/>
    </source>
</evidence>
<dbReference type="EMBL" id="JBFOLK010000012">
    <property type="protein sequence ID" value="KAL2471138.1"/>
    <property type="molecule type" value="Genomic_DNA"/>
</dbReference>
<evidence type="ECO:0000313" key="3">
    <source>
        <dbReference type="Proteomes" id="UP001604336"/>
    </source>
</evidence>
<reference evidence="3" key="1">
    <citation type="submission" date="2024-07" db="EMBL/GenBank/DDBJ databases">
        <title>Two chromosome-level genome assemblies of Korean endemic species Abeliophyllum distichum and Forsythia ovata (Oleaceae).</title>
        <authorList>
            <person name="Jang H."/>
        </authorList>
    </citation>
    <scope>NUCLEOTIDE SEQUENCE [LARGE SCALE GENOMIC DNA]</scope>
</reference>
<protein>
    <submittedName>
        <fullName evidence="2">Uncharacterized protein</fullName>
    </submittedName>
</protein>
<accession>A0ABD1Q4M0</accession>
<proteinExistence type="predicted"/>
<gene>
    <name evidence="2" type="ORF">Adt_39274</name>
</gene>
<feature type="region of interest" description="Disordered" evidence="1">
    <location>
        <begin position="1"/>
        <end position="41"/>
    </location>
</feature>
<evidence type="ECO:0000256" key="1">
    <source>
        <dbReference type="SAM" id="MobiDB-lite"/>
    </source>
</evidence>
<dbReference type="AlphaFoldDB" id="A0ABD1Q4M0"/>
<dbReference type="Proteomes" id="UP001604336">
    <property type="component" value="Unassembled WGS sequence"/>
</dbReference>
<comment type="caution">
    <text evidence="2">The sequence shown here is derived from an EMBL/GenBank/DDBJ whole genome shotgun (WGS) entry which is preliminary data.</text>
</comment>
<organism evidence="2 3">
    <name type="scientific">Abeliophyllum distichum</name>
    <dbReference type="NCBI Taxonomy" id="126358"/>
    <lineage>
        <taxon>Eukaryota</taxon>
        <taxon>Viridiplantae</taxon>
        <taxon>Streptophyta</taxon>
        <taxon>Embryophyta</taxon>
        <taxon>Tracheophyta</taxon>
        <taxon>Spermatophyta</taxon>
        <taxon>Magnoliopsida</taxon>
        <taxon>eudicotyledons</taxon>
        <taxon>Gunneridae</taxon>
        <taxon>Pentapetalae</taxon>
        <taxon>asterids</taxon>
        <taxon>lamiids</taxon>
        <taxon>Lamiales</taxon>
        <taxon>Oleaceae</taxon>
        <taxon>Forsythieae</taxon>
        <taxon>Abeliophyllum</taxon>
    </lineage>
</organism>